<evidence type="ECO:0000313" key="4">
    <source>
        <dbReference type="Proteomes" id="UP000198851"/>
    </source>
</evidence>
<dbReference type="Gene3D" id="3.40.50.1820">
    <property type="entry name" value="alpha/beta hydrolase"/>
    <property type="match status" value="1"/>
</dbReference>
<accession>A0A1I4F0H1</accession>
<dbReference type="InterPro" id="IPR029058">
    <property type="entry name" value="AB_hydrolase_fold"/>
</dbReference>
<dbReference type="SUPFAM" id="SSF53474">
    <property type="entry name" value="alpha/beta-Hydrolases"/>
    <property type="match status" value="1"/>
</dbReference>
<dbReference type="GO" id="GO:0016787">
    <property type="term" value="F:hydrolase activity"/>
    <property type="evidence" value="ECO:0007669"/>
    <property type="project" value="UniProtKB-KW"/>
</dbReference>
<organism evidence="3 4">
    <name type="scientific">Shimia haliotis</name>
    <dbReference type="NCBI Taxonomy" id="1280847"/>
    <lineage>
        <taxon>Bacteria</taxon>
        <taxon>Pseudomonadati</taxon>
        <taxon>Pseudomonadota</taxon>
        <taxon>Alphaproteobacteria</taxon>
        <taxon>Rhodobacterales</taxon>
        <taxon>Roseobacteraceae</taxon>
    </lineage>
</organism>
<proteinExistence type="predicted"/>
<dbReference type="Pfam" id="PF00561">
    <property type="entry name" value="Abhydrolase_1"/>
    <property type="match status" value="1"/>
</dbReference>
<reference evidence="4" key="1">
    <citation type="submission" date="2016-10" db="EMBL/GenBank/DDBJ databases">
        <authorList>
            <person name="Varghese N."/>
            <person name="Submissions S."/>
        </authorList>
    </citation>
    <scope>NUCLEOTIDE SEQUENCE [LARGE SCALE GENOMIC DNA]</scope>
    <source>
        <strain evidence="4">DSM 28453</strain>
    </source>
</reference>
<dbReference type="InterPro" id="IPR000639">
    <property type="entry name" value="Epox_hydrolase-like"/>
</dbReference>
<dbReference type="RefSeq" id="WP_093324195.1">
    <property type="nucleotide sequence ID" value="NZ_FOSZ01000005.1"/>
</dbReference>
<dbReference type="PANTHER" id="PTHR43329">
    <property type="entry name" value="EPOXIDE HYDROLASE"/>
    <property type="match status" value="1"/>
</dbReference>
<evidence type="ECO:0000259" key="2">
    <source>
        <dbReference type="Pfam" id="PF00561"/>
    </source>
</evidence>
<name>A0A1I4F0H1_9RHOB</name>
<dbReference type="STRING" id="1280847.SAMN04488036_10525"/>
<evidence type="ECO:0000313" key="3">
    <source>
        <dbReference type="EMBL" id="SFL09891.1"/>
    </source>
</evidence>
<dbReference type="Proteomes" id="UP000198851">
    <property type="component" value="Unassembled WGS sequence"/>
</dbReference>
<protein>
    <submittedName>
        <fullName evidence="3">Pimeloyl-ACP methyl ester carboxylesterase</fullName>
    </submittedName>
</protein>
<dbReference type="OrthoDB" id="9804723at2"/>
<gene>
    <name evidence="3" type="ORF">SAMN04488036_10525</name>
</gene>
<dbReference type="PRINTS" id="PR00412">
    <property type="entry name" value="EPOXHYDRLASE"/>
</dbReference>
<dbReference type="AlphaFoldDB" id="A0A1I4F0H1"/>
<keyword evidence="4" id="KW-1185">Reference proteome</keyword>
<dbReference type="PRINTS" id="PR00111">
    <property type="entry name" value="ABHYDROLASE"/>
</dbReference>
<dbReference type="InterPro" id="IPR000073">
    <property type="entry name" value="AB_hydrolase_1"/>
</dbReference>
<evidence type="ECO:0000256" key="1">
    <source>
        <dbReference type="ARBA" id="ARBA00022801"/>
    </source>
</evidence>
<feature type="domain" description="AB hydrolase-1" evidence="2">
    <location>
        <begin position="24"/>
        <end position="282"/>
    </location>
</feature>
<sequence>MRNETLKISGQRFNMLVAGEAGKPMMLFLHGFPEYSGAFEELMPHLAQDFLCVAPDQRGFGASWKPQDIKDYVLPALLSDATAVISHYSPDAPAVVVGHDWGSAVAYGLAFRNPDLVSHLIIANGVHPGPFQRAMAAGGAQSVASQYIADLRREGKEHDLVANDHAAIFDIFNKHMDMGWMTPARRAAYRAAWGNVEGVRAMLNWYRASPLKLADPGSPIPPEELPDLPTDALRVRMPHLLIWGMNDTALLPESYEGLQEYCDTLTIEEVADADHWILHQRPADVADRIHRFLAQH</sequence>
<keyword evidence="1" id="KW-0378">Hydrolase</keyword>
<dbReference type="EMBL" id="FOSZ01000005">
    <property type="protein sequence ID" value="SFL09891.1"/>
    <property type="molecule type" value="Genomic_DNA"/>
</dbReference>